<dbReference type="OrthoDB" id="2411216at2759"/>
<dbReference type="Gene3D" id="1.10.150.50">
    <property type="entry name" value="Transcription Factor, Ets-1"/>
    <property type="match status" value="1"/>
</dbReference>
<dbReference type="InterPro" id="IPR013761">
    <property type="entry name" value="SAM/pointed_sf"/>
</dbReference>
<accession>A0A397SAV5</accession>
<proteinExistence type="predicted"/>
<organism evidence="1 2">
    <name type="scientific">Glomus cerebriforme</name>
    <dbReference type="NCBI Taxonomy" id="658196"/>
    <lineage>
        <taxon>Eukaryota</taxon>
        <taxon>Fungi</taxon>
        <taxon>Fungi incertae sedis</taxon>
        <taxon>Mucoromycota</taxon>
        <taxon>Glomeromycotina</taxon>
        <taxon>Glomeromycetes</taxon>
        <taxon>Glomerales</taxon>
        <taxon>Glomeraceae</taxon>
        <taxon>Glomus</taxon>
    </lineage>
</organism>
<dbReference type="EMBL" id="QKYT01000718">
    <property type="protein sequence ID" value="RIA81989.1"/>
    <property type="molecule type" value="Genomic_DNA"/>
</dbReference>
<comment type="caution">
    <text evidence="1">The sequence shown here is derived from an EMBL/GenBank/DDBJ whole genome shotgun (WGS) entry which is preliminary data.</text>
</comment>
<gene>
    <name evidence="1" type="ORF">C1645_881300</name>
</gene>
<dbReference type="AlphaFoldDB" id="A0A397SAV5"/>
<keyword evidence="2" id="KW-1185">Reference proteome</keyword>
<reference evidence="1 2" key="1">
    <citation type="submission" date="2018-06" db="EMBL/GenBank/DDBJ databases">
        <title>Comparative genomics reveals the genomic features of Rhizophagus irregularis, R. cerebriforme, R. diaphanum and Gigaspora rosea, and their symbiotic lifestyle signature.</title>
        <authorList>
            <person name="Morin E."/>
            <person name="San Clemente H."/>
            <person name="Chen E.C.H."/>
            <person name="De La Providencia I."/>
            <person name="Hainaut M."/>
            <person name="Kuo A."/>
            <person name="Kohler A."/>
            <person name="Murat C."/>
            <person name="Tang N."/>
            <person name="Roy S."/>
            <person name="Loubradou J."/>
            <person name="Henrissat B."/>
            <person name="Grigoriev I.V."/>
            <person name="Corradi N."/>
            <person name="Roux C."/>
            <person name="Martin F.M."/>
        </authorList>
    </citation>
    <scope>NUCLEOTIDE SEQUENCE [LARGE SCALE GENOMIC DNA]</scope>
    <source>
        <strain evidence="1 2">DAOM 227022</strain>
    </source>
</reference>
<evidence type="ECO:0000313" key="1">
    <source>
        <dbReference type="EMBL" id="RIA81989.1"/>
    </source>
</evidence>
<evidence type="ECO:0008006" key="3">
    <source>
        <dbReference type="Google" id="ProtNLM"/>
    </source>
</evidence>
<protein>
    <recommendedName>
        <fullName evidence="3">SAM domain-containing protein</fullName>
    </recommendedName>
</protein>
<evidence type="ECO:0000313" key="2">
    <source>
        <dbReference type="Proteomes" id="UP000265703"/>
    </source>
</evidence>
<name>A0A397SAV5_9GLOM</name>
<dbReference type="Proteomes" id="UP000265703">
    <property type="component" value="Unassembled WGS sequence"/>
</dbReference>
<sequence>MILKEVTGYDFLDLSQEELERWGMPGGPSKRLVKFAKECKELKKRHFRRTAV</sequence>